<dbReference type="PANTHER" id="PTHR36307:SF1">
    <property type="entry name" value="FLAGELLA BASAL BODY P-RING FORMATION PROTEIN FLGA"/>
    <property type="match status" value="1"/>
</dbReference>
<reference evidence="9" key="1">
    <citation type="journal article" date="2020" name="mSystems">
        <title>Genome- and Community-Level Interaction Insights into Carbon Utilization and Element Cycling Functions of Hydrothermarchaeota in Hydrothermal Sediment.</title>
        <authorList>
            <person name="Zhou Z."/>
            <person name="Liu Y."/>
            <person name="Xu W."/>
            <person name="Pan J."/>
            <person name="Luo Z.H."/>
            <person name="Li M."/>
        </authorList>
    </citation>
    <scope>NUCLEOTIDE SEQUENCE [LARGE SCALE GENOMIC DNA]</scope>
    <source>
        <strain evidence="9">HyVt-357</strain>
    </source>
</reference>
<dbReference type="Gene3D" id="3.90.1210.10">
    <property type="entry name" value="Antifreeze-like/N-acetylneuraminic acid synthase C-terminal domain"/>
    <property type="match status" value="1"/>
</dbReference>
<keyword evidence="4 7" id="KW-0732">Signal</keyword>
<evidence type="ECO:0000259" key="8">
    <source>
        <dbReference type="SMART" id="SM00858"/>
    </source>
</evidence>
<dbReference type="InterPro" id="IPR041231">
    <property type="entry name" value="FlgA_N"/>
</dbReference>
<keyword evidence="9" id="KW-0969">Cilium</keyword>
<dbReference type="Proteomes" id="UP000885748">
    <property type="component" value="Unassembled WGS sequence"/>
</dbReference>
<evidence type="ECO:0000313" key="9">
    <source>
        <dbReference type="EMBL" id="HEA52143.1"/>
    </source>
</evidence>
<dbReference type="PANTHER" id="PTHR36307">
    <property type="entry name" value="FLAGELLA BASAL BODY P-RING FORMATION PROTEIN FLGA"/>
    <property type="match status" value="1"/>
</dbReference>
<accession>A0A831R0W2</accession>
<comment type="function">
    <text evidence="6 7">Involved in the assembly process of the P-ring formation. It may associate with FlgF on the rod constituting a structure essential for the P-ring assembly or may act as a modulator protein for the P-ring assembly.</text>
</comment>
<dbReference type="Pfam" id="PF13144">
    <property type="entry name" value="ChapFlgA"/>
    <property type="match status" value="1"/>
</dbReference>
<dbReference type="InterPro" id="IPR017585">
    <property type="entry name" value="SAF_FlgA"/>
</dbReference>
<feature type="chain" id="PRO_5033112332" description="Flagella basal body P-ring formation protein FlgA" evidence="7">
    <location>
        <begin position="22"/>
        <end position="233"/>
    </location>
</feature>
<dbReference type="InterPro" id="IPR013974">
    <property type="entry name" value="SAF"/>
</dbReference>
<dbReference type="Pfam" id="PF17656">
    <property type="entry name" value="ChapFlgA_N"/>
    <property type="match status" value="1"/>
</dbReference>
<keyword evidence="7" id="KW-1005">Bacterial flagellum biogenesis</keyword>
<sequence length="233" mass="24772">MRIRLLVSFLFISALSGTALAKTTAEDIRLASTSFLDAFARSQALNGYQVTFETGNVDSRIALAPCSSPLEVEFTGDPWTSEHPSIQLACSGERPWRMFVTTTVSINGPALVAARPFGRGERVTGGMLETRSVVVNASRRGIMTDADLVEGMVVRRPVNAGSVLTPDLLDAPDAVTRGDHVIISARSGSFSVRSRGKALANASVGEQVLVKNLSSSRTVRATVTSPGHVEVPM</sequence>
<keyword evidence="5 7" id="KW-0574">Periplasm</keyword>
<dbReference type="GO" id="GO:0044780">
    <property type="term" value="P:bacterial-type flagellum assembly"/>
    <property type="evidence" value="ECO:0007669"/>
    <property type="project" value="InterPro"/>
</dbReference>
<dbReference type="CDD" id="cd11614">
    <property type="entry name" value="SAF_CpaB_FlgA_like"/>
    <property type="match status" value="1"/>
</dbReference>
<evidence type="ECO:0000256" key="4">
    <source>
        <dbReference type="ARBA" id="ARBA00022729"/>
    </source>
</evidence>
<evidence type="ECO:0000256" key="7">
    <source>
        <dbReference type="RuleBase" id="RU362063"/>
    </source>
</evidence>
<comment type="subcellular location">
    <subcellularLocation>
        <location evidence="1 7">Periplasm</location>
    </subcellularLocation>
</comment>
<feature type="domain" description="SAF" evidence="8">
    <location>
        <begin position="108"/>
        <end position="170"/>
    </location>
</feature>
<dbReference type="EMBL" id="DRGY01000057">
    <property type="protein sequence ID" value="HEA52143.1"/>
    <property type="molecule type" value="Genomic_DNA"/>
</dbReference>
<gene>
    <name evidence="9" type="primary">flgA</name>
    <name evidence="9" type="ORF">ENI00_07425</name>
</gene>
<dbReference type="GO" id="GO:0042597">
    <property type="term" value="C:periplasmic space"/>
    <property type="evidence" value="ECO:0007669"/>
    <property type="project" value="UniProtKB-SubCell"/>
</dbReference>
<evidence type="ECO:0000256" key="5">
    <source>
        <dbReference type="ARBA" id="ARBA00022764"/>
    </source>
</evidence>
<name>A0A831R0W2_9GAMM</name>
<dbReference type="Gene3D" id="2.30.30.760">
    <property type="match status" value="1"/>
</dbReference>
<evidence type="ECO:0000256" key="1">
    <source>
        <dbReference type="ARBA" id="ARBA00004418"/>
    </source>
</evidence>
<feature type="signal peptide" evidence="7">
    <location>
        <begin position="1"/>
        <end position="21"/>
    </location>
</feature>
<dbReference type="RefSeq" id="WP_304100915.1">
    <property type="nucleotide sequence ID" value="NZ_DRGY01000057.1"/>
</dbReference>
<comment type="caution">
    <text evidence="9">The sequence shown here is derived from an EMBL/GenBank/DDBJ whole genome shotgun (WGS) entry which is preliminary data.</text>
</comment>
<dbReference type="InterPro" id="IPR039246">
    <property type="entry name" value="Flagellar_FlgA"/>
</dbReference>
<keyword evidence="9" id="KW-0966">Cell projection</keyword>
<dbReference type="SMART" id="SM00858">
    <property type="entry name" value="SAF"/>
    <property type="match status" value="1"/>
</dbReference>
<organism evidence="9">
    <name type="scientific">Marinobacter antarcticus</name>
    <dbReference type="NCBI Taxonomy" id="564117"/>
    <lineage>
        <taxon>Bacteria</taxon>
        <taxon>Pseudomonadati</taxon>
        <taxon>Pseudomonadota</taxon>
        <taxon>Gammaproteobacteria</taxon>
        <taxon>Pseudomonadales</taxon>
        <taxon>Marinobacteraceae</taxon>
        <taxon>Marinobacter</taxon>
    </lineage>
</organism>
<dbReference type="NCBIfam" id="TIGR03170">
    <property type="entry name" value="flgA_cterm"/>
    <property type="match status" value="1"/>
</dbReference>
<evidence type="ECO:0000256" key="6">
    <source>
        <dbReference type="ARBA" id="ARBA00025643"/>
    </source>
</evidence>
<evidence type="ECO:0000256" key="3">
    <source>
        <dbReference type="ARBA" id="ARBA00014754"/>
    </source>
</evidence>
<proteinExistence type="inferred from homology"/>
<protein>
    <recommendedName>
        <fullName evidence="3 7">Flagella basal body P-ring formation protein FlgA</fullName>
    </recommendedName>
</protein>
<comment type="similarity">
    <text evidence="2 7">Belongs to the FlgA family.</text>
</comment>
<keyword evidence="9" id="KW-0282">Flagellum</keyword>
<dbReference type="AlphaFoldDB" id="A0A831R0W2"/>
<evidence type="ECO:0000256" key="2">
    <source>
        <dbReference type="ARBA" id="ARBA00010474"/>
    </source>
</evidence>